<organism evidence="1 2">
    <name type="scientific">Diphasiastrum complanatum</name>
    <name type="common">Issler's clubmoss</name>
    <name type="synonym">Lycopodium complanatum</name>
    <dbReference type="NCBI Taxonomy" id="34168"/>
    <lineage>
        <taxon>Eukaryota</taxon>
        <taxon>Viridiplantae</taxon>
        <taxon>Streptophyta</taxon>
        <taxon>Embryophyta</taxon>
        <taxon>Tracheophyta</taxon>
        <taxon>Lycopodiopsida</taxon>
        <taxon>Lycopodiales</taxon>
        <taxon>Lycopodiaceae</taxon>
        <taxon>Lycopodioideae</taxon>
        <taxon>Diphasiastrum</taxon>
    </lineage>
</organism>
<dbReference type="Proteomes" id="UP001162992">
    <property type="component" value="Chromosome 11"/>
</dbReference>
<evidence type="ECO:0000313" key="2">
    <source>
        <dbReference type="Proteomes" id="UP001162992"/>
    </source>
</evidence>
<dbReference type="EMBL" id="CM055102">
    <property type="protein sequence ID" value="KAJ7540017.1"/>
    <property type="molecule type" value="Genomic_DNA"/>
</dbReference>
<gene>
    <name evidence="1" type="ORF">O6H91_11G118900</name>
</gene>
<name>A0ACC2CEC0_DIPCM</name>
<reference evidence="2" key="1">
    <citation type="journal article" date="2024" name="Proc. Natl. Acad. Sci. U.S.A.">
        <title>Extraordinary preservation of gene collinearity over three hundred million years revealed in homosporous lycophytes.</title>
        <authorList>
            <person name="Li C."/>
            <person name="Wickell D."/>
            <person name="Kuo L.Y."/>
            <person name="Chen X."/>
            <person name="Nie B."/>
            <person name="Liao X."/>
            <person name="Peng D."/>
            <person name="Ji J."/>
            <person name="Jenkins J."/>
            <person name="Williams M."/>
            <person name="Shu S."/>
            <person name="Plott C."/>
            <person name="Barry K."/>
            <person name="Rajasekar S."/>
            <person name="Grimwood J."/>
            <person name="Han X."/>
            <person name="Sun S."/>
            <person name="Hou Z."/>
            <person name="He W."/>
            <person name="Dai G."/>
            <person name="Sun C."/>
            <person name="Schmutz J."/>
            <person name="Leebens-Mack J.H."/>
            <person name="Li F.W."/>
            <person name="Wang L."/>
        </authorList>
    </citation>
    <scope>NUCLEOTIDE SEQUENCE [LARGE SCALE GENOMIC DNA]</scope>
    <source>
        <strain evidence="2">cv. PW_Plant_1</strain>
    </source>
</reference>
<protein>
    <submittedName>
        <fullName evidence="1">Uncharacterized protein</fullName>
    </submittedName>
</protein>
<evidence type="ECO:0000313" key="1">
    <source>
        <dbReference type="EMBL" id="KAJ7540017.1"/>
    </source>
</evidence>
<accession>A0ACC2CEC0</accession>
<sequence>MEFMMMLLSGLVTIFLAYALALAFNIVRYHPFLKSGVAGMPPGSLGLPLLGQTLELLRCFNDEKPDLIWRKRTSSSNFKGLFRTHLFGQPTICITTPELAKGVLMNYKKFGPELAKGVLMNYKKFGVGWPKSFTKLVGGKSFLSMAGESHKRLRYSIYNELNYTQVHALGPAESDHQDIERMDKERRALQLSFNIIAKTILSYEPGKEVDAFGMEVHLLNLALRSLAINLPGIPYNRARSQDQTKARRRLHSRLQSIIHARRDGVVQQASNPDILDIMMQSKDEAGEGLQDEEIIDTILAFMLAGHETTAHSIVWVMYFLQKHPQALQKLKEEHQQMPKGKIGSLSVSDFKAMNFMSRVIDETLRIINLSPFTFRKAMEDVELNESTIPKGWSVQLWFRAIHLDPSTFPNPYTFNPDRWIDCKPKLGAYVPFGAGARGCPGSDFAKLQISAMIHHLILNYRWEPINPCPKIKYLPHPKPADGYIVRFFAIK</sequence>
<comment type="caution">
    <text evidence="1">The sequence shown here is derived from an EMBL/GenBank/DDBJ whole genome shotgun (WGS) entry which is preliminary data.</text>
</comment>
<proteinExistence type="predicted"/>
<keyword evidence="2" id="KW-1185">Reference proteome</keyword>